<evidence type="ECO:0000313" key="2">
    <source>
        <dbReference type="Proteomes" id="UP000523000"/>
    </source>
</evidence>
<dbReference type="Pfam" id="PF10031">
    <property type="entry name" value="DUF2273"/>
    <property type="match status" value="1"/>
</dbReference>
<accession>A0A839QH70</accession>
<organism evidence="1 2">
    <name type="scientific">Paeniglutamicibacter cryotolerans</name>
    <dbReference type="NCBI Taxonomy" id="670079"/>
    <lineage>
        <taxon>Bacteria</taxon>
        <taxon>Bacillati</taxon>
        <taxon>Actinomycetota</taxon>
        <taxon>Actinomycetes</taxon>
        <taxon>Micrococcales</taxon>
        <taxon>Micrococcaceae</taxon>
        <taxon>Paeniglutamicibacter</taxon>
    </lineage>
</organism>
<name>A0A839QH70_9MICC</name>
<keyword evidence="2" id="KW-1185">Reference proteome</keyword>
<comment type="caution">
    <text evidence="1">The sequence shown here is derived from an EMBL/GenBank/DDBJ whole genome shotgun (WGS) entry which is preliminary data.</text>
</comment>
<sequence length="63" mass="6659">MKNTMIGALVGIVLAWAALNHGIGGFLLMALFMGVGALIGRLLDGRIDVRSLRDAFTGRRSSS</sequence>
<evidence type="ECO:0000313" key="1">
    <source>
        <dbReference type="EMBL" id="MBB2995087.1"/>
    </source>
</evidence>
<dbReference type="RefSeq" id="WP_183510397.1">
    <property type="nucleotide sequence ID" value="NZ_BAABGK010000113.1"/>
</dbReference>
<protein>
    <submittedName>
        <fullName evidence="1">Putative membrane protein</fullName>
    </submittedName>
</protein>
<proteinExistence type="predicted"/>
<dbReference type="EMBL" id="JACHVS010000001">
    <property type="protein sequence ID" value="MBB2995087.1"/>
    <property type="molecule type" value="Genomic_DNA"/>
</dbReference>
<reference evidence="1 2" key="1">
    <citation type="submission" date="2020-08" db="EMBL/GenBank/DDBJ databases">
        <title>Sequencing the genomes of 1000 actinobacteria strains.</title>
        <authorList>
            <person name="Klenk H.-P."/>
        </authorList>
    </citation>
    <scope>NUCLEOTIDE SEQUENCE [LARGE SCALE GENOMIC DNA]</scope>
    <source>
        <strain evidence="1 2">DSM 22826</strain>
    </source>
</reference>
<dbReference type="AlphaFoldDB" id="A0A839QH70"/>
<gene>
    <name evidence="1" type="ORF">E9229_001278</name>
</gene>
<dbReference type="InterPro" id="IPR018730">
    <property type="entry name" value="DUF2273"/>
</dbReference>
<dbReference type="Proteomes" id="UP000523000">
    <property type="component" value="Unassembled WGS sequence"/>
</dbReference>